<keyword evidence="2" id="KW-1185">Reference proteome</keyword>
<comment type="caution">
    <text evidence="1">The sequence shown here is derived from an EMBL/GenBank/DDBJ whole genome shotgun (WGS) entry which is preliminary data.</text>
</comment>
<dbReference type="EMBL" id="BGZK01000362">
    <property type="protein sequence ID" value="GBP39268.1"/>
    <property type="molecule type" value="Genomic_DNA"/>
</dbReference>
<dbReference type="Proteomes" id="UP000299102">
    <property type="component" value="Unassembled WGS sequence"/>
</dbReference>
<protein>
    <submittedName>
        <fullName evidence="1">Uncharacterized protein</fullName>
    </submittedName>
</protein>
<reference evidence="1 2" key="1">
    <citation type="journal article" date="2019" name="Commun. Biol.">
        <title>The bagworm genome reveals a unique fibroin gene that provides high tensile strength.</title>
        <authorList>
            <person name="Kono N."/>
            <person name="Nakamura H."/>
            <person name="Ohtoshi R."/>
            <person name="Tomita M."/>
            <person name="Numata K."/>
            <person name="Arakawa K."/>
        </authorList>
    </citation>
    <scope>NUCLEOTIDE SEQUENCE [LARGE SCALE GENOMIC DNA]</scope>
</reference>
<name>A0A4C1VJI5_EUMVA</name>
<dbReference type="OrthoDB" id="550012at2759"/>
<organism evidence="1 2">
    <name type="scientific">Eumeta variegata</name>
    <name type="common">Bagworm moth</name>
    <name type="synonym">Eumeta japonica</name>
    <dbReference type="NCBI Taxonomy" id="151549"/>
    <lineage>
        <taxon>Eukaryota</taxon>
        <taxon>Metazoa</taxon>
        <taxon>Ecdysozoa</taxon>
        <taxon>Arthropoda</taxon>
        <taxon>Hexapoda</taxon>
        <taxon>Insecta</taxon>
        <taxon>Pterygota</taxon>
        <taxon>Neoptera</taxon>
        <taxon>Endopterygota</taxon>
        <taxon>Lepidoptera</taxon>
        <taxon>Glossata</taxon>
        <taxon>Ditrysia</taxon>
        <taxon>Tineoidea</taxon>
        <taxon>Psychidae</taxon>
        <taxon>Oiketicinae</taxon>
        <taxon>Eumeta</taxon>
    </lineage>
</organism>
<accession>A0A4C1VJI5</accession>
<proteinExistence type="predicted"/>
<gene>
    <name evidence="1" type="ORF">EVAR_22675_1</name>
</gene>
<dbReference type="AlphaFoldDB" id="A0A4C1VJI5"/>
<evidence type="ECO:0000313" key="1">
    <source>
        <dbReference type="EMBL" id="GBP39268.1"/>
    </source>
</evidence>
<evidence type="ECO:0000313" key="2">
    <source>
        <dbReference type="Proteomes" id="UP000299102"/>
    </source>
</evidence>
<sequence length="283" mass="32933">MISNLKGTIYQTFANAMFYPKKNYINSHFIKRRMILYPEKANNFYVDYQINDSSLQSPVDLCPFTTAAPSLGTRELLRCDKYRFTLTVAGLALLWKRKNKKIYEVAVVSLRARDRRPPRPLRRRVRKSNDTRFDPRRSPGFVLMNDRESCVWQKKYESRVSAVAIRSLCNICGLSLKDRCRNSDVRERCGLKEDVVARVEIGILRRSGHLERINECRLTKQIYRANVSNGKLGRQNEYLTAENNFGSPLGDISWLGTRIDRYRTPKQVLKTEDPQSAAIDYHQ</sequence>